<evidence type="ECO:0000313" key="1">
    <source>
        <dbReference type="EMBL" id="BAV95732.1"/>
    </source>
</evidence>
<name>A0AAU9ACE1_LYSEN</name>
<sequence length="471" mass="51388">MNHAKAKADFKRAVHALLAAYERINRPGGPLPFQGADVNPPLEHSTREDFLDGFIEALGWTLGAAGDVVEEARIKADTTTYMDYLGVSADERYPVLIIEAKAWGMPFVASRRGSGVGGVESVELIIRTIMHVRNGGGSASSPAIKLWHEYIEQVHGYVRDLKEQYSHDVARVLLSSGQWLVIFVRPVVSFLGDAAVESDDIVIVHKNEYVARSSEIFELLGRHRLADSPPKTLRPAQLKSYVSAVDVVALYHAMVIKFESSGSSRFTPRPLVLAYPAVLVQRTDGVLLTVLGQEEGIALDSRDTSGHFDEVDDAANALIAVCCDELGVNIDAAGVDRFPGFPQKASAALSEGSAFVGDVDEVPDEWLLVTGTEAHYLRRTPAVDACRFHSWAACSGIGKGVGRSALAARSVANPRAFFVDEEDHHCAHQDVLDWREVRCHIAPIDERLCCQACVYLNVCWSNDEAARLPCG</sequence>
<dbReference type="Proteomes" id="UP000218824">
    <property type="component" value="Chromosome"/>
</dbReference>
<organism evidence="1 2">
    <name type="scientific">Lysobacter enzymogenes</name>
    <dbReference type="NCBI Taxonomy" id="69"/>
    <lineage>
        <taxon>Bacteria</taxon>
        <taxon>Pseudomonadati</taxon>
        <taxon>Pseudomonadota</taxon>
        <taxon>Gammaproteobacteria</taxon>
        <taxon>Lysobacterales</taxon>
        <taxon>Lysobacteraceae</taxon>
        <taxon>Lysobacter</taxon>
    </lineage>
</organism>
<protein>
    <submittedName>
        <fullName evidence="1">Uncharacterized protein</fullName>
    </submittedName>
</protein>
<dbReference type="GeneID" id="83066667"/>
<proteinExistence type="predicted"/>
<evidence type="ECO:0000313" key="2">
    <source>
        <dbReference type="Proteomes" id="UP000218824"/>
    </source>
</evidence>
<dbReference type="KEGG" id="lem:LEN_0245"/>
<dbReference type="EMBL" id="AP014940">
    <property type="protein sequence ID" value="BAV95732.1"/>
    <property type="molecule type" value="Genomic_DNA"/>
</dbReference>
<reference evidence="1 2" key="1">
    <citation type="journal article" date="2017" name="DNA Res.">
        <title>Complete genome sequence and expression profile of the commercial lytic enzyme producer Lysobacter enzymogenes M497-1.</title>
        <authorList>
            <person name="Takami H."/>
            <person name="Toyoda A."/>
            <person name="Uchiyama I."/>
            <person name="Itoh T."/>
            <person name="Takaki Y."/>
            <person name="Arai W."/>
            <person name="Nishi S."/>
            <person name="Kawai M."/>
            <person name="Shinya K."/>
            <person name="Ikeda H."/>
        </authorList>
    </citation>
    <scope>NUCLEOTIDE SEQUENCE [LARGE SCALE GENOMIC DNA]</scope>
    <source>
        <strain evidence="1 2">M497-1</strain>
    </source>
</reference>
<dbReference type="RefSeq" id="WP_145959905.1">
    <property type="nucleotide sequence ID" value="NZ_AP014940.1"/>
</dbReference>
<accession>A0AAU9ACE1</accession>
<dbReference type="AlphaFoldDB" id="A0AAU9ACE1"/>
<gene>
    <name evidence="1" type="ORF">LEN_0245</name>
</gene>